<reference evidence="1 2" key="1">
    <citation type="submission" date="2023-03" db="EMBL/GenBank/DDBJ databases">
        <title>High-quality genome of Scylla paramamosain provides insights in environmental adaptation.</title>
        <authorList>
            <person name="Zhang L."/>
        </authorList>
    </citation>
    <scope>NUCLEOTIDE SEQUENCE [LARGE SCALE GENOMIC DNA]</scope>
    <source>
        <strain evidence="1">LZ_2023a</strain>
        <tissue evidence="1">Muscle</tissue>
    </source>
</reference>
<dbReference type="Proteomes" id="UP001487740">
    <property type="component" value="Unassembled WGS sequence"/>
</dbReference>
<proteinExistence type="predicted"/>
<protein>
    <submittedName>
        <fullName evidence="1">Uncharacterized protein</fullName>
    </submittedName>
</protein>
<organism evidence="1 2">
    <name type="scientific">Scylla paramamosain</name>
    <name type="common">Mud crab</name>
    <dbReference type="NCBI Taxonomy" id="85552"/>
    <lineage>
        <taxon>Eukaryota</taxon>
        <taxon>Metazoa</taxon>
        <taxon>Ecdysozoa</taxon>
        <taxon>Arthropoda</taxon>
        <taxon>Crustacea</taxon>
        <taxon>Multicrustacea</taxon>
        <taxon>Malacostraca</taxon>
        <taxon>Eumalacostraca</taxon>
        <taxon>Eucarida</taxon>
        <taxon>Decapoda</taxon>
        <taxon>Pleocyemata</taxon>
        <taxon>Brachyura</taxon>
        <taxon>Eubrachyura</taxon>
        <taxon>Portunoidea</taxon>
        <taxon>Portunidae</taxon>
        <taxon>Portuninae</taxon>
        <taxon>Scylla</taxon>
    </lineage>
</organism>
<sequence>MSRLFGRPDSSLKKQLPLLCMAAASVASVSAPTGGKDESDFLQKQSVVAALEDESVFQSILKQLVGAVLQHQIQDISTRQLSFISKNISELSHGPI</sequence>
<dbReference type="AlphaFoldDB" id="A0AAW0U5E5"/>
<keyword evidence="2" id="KW-1185">Reference proteome</keyword>
<dbReference type="EMBL" id="JARAKH010000018">
    <property type="protein sequence ID" value="KAK8395263.1"/>
    <property type="molecule type" value="Genomic_DNA"/>
</dbReference>
<gene>
    <name evidence="1" type="ORF">O3P69_006163</name>
</gene>
<evidence type="ECO:0000313" key="2">
    <source>
        <dbReference type="Proteomes" id="UP001487740"/>
    </source>
</evidence>
<accession>A0AAW0U5E5</accession>
<name>A0AAW0U5E5_SCYPA</name>
<comment type="caution">
    <text evidence="1">The sequence shown here is derived from an EMBL/GenBank/DDBJ whole genome shotgun (WGS) entry which is preliminary data.</text>
</comment>
<evidence type="ECO:0000313" key="1">
    <source>
        <dbReference type="EMBL" id="KAK8395263.1"/>
    </source>
</evidence>